<dbReference type="InterPro" id="IPR020588">
    <property type="entry name" value="RecA_ATP-bd"/>
</dbReference>
<evidence type="ECO:0000313" key="5">
    <source>
        <dbReference type="Proteomes" id="UP000813824"/>
    </source>
</evidence>
<gene>
    <name evidence="4" type="ORF">BXZ70DRAFT_940541</name>
</gene>
<dbReference type="GO" id="GO:0005657">
    <property type="term" value="C:replication fork"/>
    <property type="evidence" value="ECO:0007669"/>
    <property type="project" value="TreeGrafter"/>
</dbReference>
<dbReference type="Pfam" id="PF08423">
    <property type="entry name" value="Rad51"/>
    <property type="match status" value="1"/>
</dbReference>
<sequence>MRLRTLGEPLTNDLIDALEELNIKSDIDLIFSNTPTEIWLKLPPETIPLKELNNIVVQLIEKLSAPAYTCVEMFDSEIDRLGKLQDVELSCGVRELDEMVGGFGVHHMLEISGEKGSGKTSLALQIILRQLARYPNSSAVWIDTTGDTSPDRMSSMLEQIGDEPGVQSALQRLQITRAFDVDELQQAIEELRLSLSMKTVHEQHALRTIVIDPITPVFRPLLNAISSQGHATMTFVMRQLRILAETFNLTILILNATSAAQPNNPSSHFPSTTRKPALGPSFTYTSDATLWLARAESVKELQHLTKDDSGSGEVYVAEVLRSRRVVSPFAIQGG</sequence>
<keyword evidence="2" id="KW-0539">Nucleus</keyword>
<evidence type="ECO:0000259" key="3">
    <source>
        <dbReference type="PROSITE" id="PS50162"/>
    </source>
</evidence>
<evidence type="ECO:0000256" key="1">
    <source>
        <dbReference type="ARBA" id="ARBA00004123"/>
    </source>
</evidence>
<dbReference type="InterPro" id="IPR051988">
    <property type="entry name" value="HRR_RAD51_Paralog"/>
</dbReference>
<dbReference type="GO" id="GO:0005524">
    <property type="term" value="F:ATP binding"/>
    <property type="evidence" value="ECO:0007669"/>
    <property type="project" value="InterPro"/>
</dbReference>
<dbReference type="GO" id="GO:0140664">
    <property type="term" value="F:ATP-dependent DNA damage sensor activity"/>
    <property type="evidence" value="ECO:0007669"/>
    <property type="project" value="InterPro"/>
</dbReference>
<keyword evidence="4" id="KW-0378">Hydrolase</keyword>
<dbReference type="GO" id="GO:0016787">
    <property type="term" value="F:hydrolase activity"/>
    <property type="evidence" value="ECO:0007669"/>
    <property type="project" value="UniProtKB-KW"/>
</dbReference>
<dbReference type="EMBL" id="JAEVFJ010000017">
    <property type="protein sequence ID" value="KAH8100137.1"/>
    <property type="molecule type" value="Genomic_DNA"/>
</dbReference>
<dbReference type="SUPFAM" id="SSF52540">
    <property type="entry name" value="P-loop containing nucleoside triphosphate hydrolases"/>
    <property type="match status" value="1"/>
</dbReference>
<keyword evidence="5" id="KW-1185">Reference proteome</keyword>
<dbReference type="GO" id="GO:0033063">
    <property type="term" value="C:Rad51B-Rad51C-Rad51D-XRCC2 complex"/>
    <property type="evidence" value="ECO:0007669"/>
    <property type="project" value="TreeGrafter"/>
</dbReference>
<dbReference type="GO" id="GO:0007131">
    <property type="term" value="P:reciprocal meiotic recombination"/>
    <property type="evidence" value="ECO:0007669"/>
    <property type="project" value="TreeGrafter"/>
</dbReference>
<evidence type="ECO:0000256" key="2">
    <source>
        <dbReference type="ARBA" id="ARBA00023242"/>
    </source>
</evidence>
<dbReference type="GO" id="GO:0042148">
    <property type="term" value="P:DNA strand invasion"/>
    <property type="evidence" value="ECO:0007669"/>
    <property type="project" value="TreeGrafter"/>
</dbReference>
<dbReference type="InterPro" id="IPR013632">
    <property type="entry name" value="Rad51_C"/>
</dbReference>
<dbReference type="AlphaFoldDB" id="A0A8K0XPI5"/>
<dbReference type="InterPro" id="IPR027417">
    <property type="entry name" value="P-loop_NTPase"/>
</dbReference>
<dbReference type="GO" id="GO:0005815">
    <property type="term" value="C:microtubule organizing center"/>
    <property type="evidence" value="ECO:0007669"/>
    <property type="project" value="TreeGrafter"/>
</dbReference>
<dbReference type="GO" id="GO:0000724">
    <property type="term" value="P:double-strand break repair via homologous recombination"/>
    <property type="evidence" value="ECO:0007669"/>
    <property type="project" value="TreeGrafter"/>
</dbReference>
<dbReference type="GO" id="GO:0003697">
    <property type="term" value="F:single-stranded DNA binding"/>
    <property type="evidence" value="ECO:0007669"/>
    <property type="project" value="TreeGrafter"/>
</dbReference>
<protein>
    <submittedName>
        <fullName evidence="4">P-loop containing nucleoside triphosphate hydrolase protein</fullName>
    </submittedName>
</protein>
<name>A0A8K0XPI5_9AGAR</name>
<accession>A0A8K0XPI5</accession>
<proteinExistence type="predicted"/>
<dbReference type="PANTHER" id="PTHR46457:SF1">
    <property type="entry name" value="DNA REPAIR PROTEIN RAD51 HOMOLOG 4"/>
    <property type="match status" value="1"/>
</dbReference>
<reference evidence="4" key="1">
    <citation type="journal article" date="2021" name="New Phytol.">
        <title>Evolutionary innovations through gain and loss of genes in the ectomycorrhizal Boletales.</title>
        <authorList>
            <person name="Wu G."/>
            <person name="Miyauchi S."/>
            <person name="Morin E."/>
            <person name="Kuo A."/>
            <person name="Drula E."/>
            <person name="Varga T."/>
            <person name="Kohler A."/>
            <person name="Feng B."/>
            <person name="Cao Y."/>
            <person name="Lipzen A."/>
            <person name="Daum C."/>
            <person name="Hundley H."/>
            <person name="Pangilinan J."/>
            <person name="Johnson J."/>
            <person name="Barry K."/>
            <person name="LaButti K."/>
            <person name="Ng V."/>
            <person name="Ahrendt S."/>
            <person name="Min B."/>
            <person name="Choi I.G."/>
            <person name="Park H."/>
            <person name="Plett J.M."/>
            <person name="Magnuson J."/>
            <person name="Spatafora J.W."/>
            <person name="Nagy L.G."/>
            <person name="Henrissat B."/>
            <person name="Grigoriev I.V."/>
            <person name="Yang Z.L."/>
            <person name="Xu J."/>
            <person name="Martin F.M."/>
        </authorList>
    </citation>
    <scope>NUCLEOTIDE SEQUENCE</scope>
    <source>
        <strain evidence="4">KKN 215</strain>
    </source>
</reference>
<dbReference type="Gene3D" id="3.40.50.300">
    <property type="entry name" value="P-loop containing nucleotide triphosphate hydrolases"/>
    <property type="match status" value="1"/>
</dbReference>
<dbReference type="PANTHER" id="PTHR46457">
    <property type="entry name" value="DNA REPAIR PROTEIN RAD51 HOMOLOG 4"/>
    <property type="match status" value="1"/>
</dbReference>
<dbReference type="PROSITE" id="PS50162">
    <property type="entry name" value="RECA_2"/>
    <property type="match status" value="1"/>
</dbReference>
<comment type="caution">
    <text evidence="4">The sequence shown here is derived from an EMBL/GenBank/DDBJ whole genome shotgun (WGS) entry which is preliminary data.</text>
</comment>
<dbReference type="GO" id="GO:0000400">
    <property type="term" value="F:four-way junction DNA binding"/>
    <property type="evidence" value="ECO:0007669"/>
    <property type="project" value="TreeGrafter"/>
</dbReference>
<dbReference type="Proteomes" id="UP000813824">
    <property type="component" value="Unassembled WGS sequence"/>
</dbReference>
<comment type="subcellular location">
    <subcellularLocation>
        <location evidence="1">Nucleus</location>
    </subcellularLocation>
</comment>
<organism evidence="4 5">
    <name type="scientific">Cristinia sonorae</name>
    <dbReference type="NCBI Taxonomy" id="1940300"/>
    <lineage>
        <taxon>Eukaryota</taxon>
        <taxon>Fungi</taxon>
        <taxon>Dikarya</taxon>
        <taxon>Basidiomycota</taxon>
        <taxon>Agaricomycotina</taxon>
        <taxon>Agaricomycetes</taxon>
        <taxon>Agaricomycetidae</taxon>
        <taxon>Agaricales</taxon>
        <taxon>Pleurotineae</taxon>
        <taxon>Stephanosporaceae</taxon>
        <taxon>Cristinia</taxon>
    </lineage>
</organism>
<dbReference type="OrthoDB" id="336321at2759"/>
<dbReference type="GO" id="GO:0000723">
    <property type="term" value="P:telomere maintenance"/>
    <property type="evidence" value="ECO:0007669"/>
    <property type="project" value="TreeGrafter"/>
</dbReference>
<feature type="domain" description="RecA family profile 1" evidence="3">
    <location>
        <begin position="85"/>
        <end position="257"/>
    </location>
</feature>
<evidence type="ECO:0000313" key="4">
    <source>
        <dbReference type="EMBL" id="KAH8100137.1"/>
    </source>
</evidence>